<dbReference type="RefSeq" id="NP_818585.1">
    <property type="nucleotide sequence ID" value="NC_004689.1"/>
</dbReference>
<evidence type="ECO:0000313" key="2">
    <source>
        <dbReference type="Proteomes" id="UP000000731"/>
    </source>
</evidence>
<keyword evidence="2" id="KW-1185">Reference proteome</keyword>
<sequence>MRFPACVGRDSLRLQARFHVREGAIPCVRGCDSTRERHAIPRVCVSRDSTHVCPRGIGRARAYVDPYCKPNQKPYRNPNSKPFC</sequence>
<dbReference type="Proteomes" id="UP000000731">
    <property type="component" value="Segment"/>
</dbReference>
<dbReference type="EMBL" id="AY129339">
    <property type="protein sequence ID" value="AAN02101.1"/>
    <property type="molecule type" value="Genomic_DNA"/>
</dbReference>
<name>Q856C5_9CAUD</name>
<organism evidence="1 2">
    <name type="scientific">Mycobacterium phage Barnyard</name>
    <dbReference type="NCBI Taxonomy" id="205880"/>
    <lineage>
        <taxon>Viruses</taxon>
        <taxon>Duplodnaviria</taxon>
        <taxon>Heunggongvirae</taxon>
        <taxon>Uroviricota</taxon>
        <taxon>Caudoviricetes</taxon>
        <taxon>Barnyardvirus</taxon>
        <taxon>Barnyardvirus barnyard</taxon>
    </lineage>
</organism>
<accession>Q856C5</accession>
<protein>
    <submittedName>
        <fullName evidence="1">Uncharacterized protein</fullName>
    </submittedName>
</protein>
<dbReference type="KEGG" id="vg:1260225"/>
<reference evidence="1 2" key="1">
    <citation type="journal article" date="2003" name="Cell">
        <title>Origins of highly mosaic mycobacteriophage genomes.</title>
        <authorList>
            <person name="Pedulla M.L."/>
            <person name="Ford M.E."/>
            <person name="Houtz J.M."/>
            <person name="Karthikeyan T."/>
            <person name="Wadsworth C."/>
            <person name="Lewis J.A."/>
            <person name="Jacobs-Sera D."/>
            <person name="Falbo J."/>
            <person name="Gross J."/>
            <person name="Pannunzio N.R."/>
            <person name="Brucker W."/>
            <person name="Kumar V."/>
            <person name="Kandasamy J."/>
            <person name="Keenan L."/>
            <person name="Bardarov S."/>
            <person name="Kriakov J."/>
            <person name="Lawrence J.G."/>
            <person name="Jacobs W.R. Jr."/>
            <person name="Hendrix R.W."/>
            <person name="Hatfull G.F."/>
        </authorList>
    </citation>
    <scope>NUCLEOTIDE SEQUENCE</scope>
</reference>
<evidence type="ECO:0000313" key="1">
    <source>
        <dbReference type="EMBL" id="AAN02101.1"/>
    </source>
</evidence>
<gene>
    <name evidence="1" type="primary">47</name>
    <name evidence="1" type="ORF">PBI_BARNYARD_47</name>
</gene>
<proteinExistence type="predicted"/>